<dbReference type="AlphaFoldDB" id="A0A3S4M996"/>
<evidence type="ECO:0000256" key="1">
    <source>
        <dbReference type="SAM" id="SignalP"/>
    </source>
</evidence>
<feature type="domain" description="DUF4468" evidence="2">
    <location>
        <begin position="23"/>
        <end position="111"/>
    </location>
</feature>
<dbReference type="KEGG" id="cgle:NCTC11432_04290"/>
<dbReference type="RefSeq" id="WP_002984632.1">
    <property type="nucleotide sequence ID" value="NZ_CP068486.1"/>
</dbReference>
<dbReference type="OrthoDB" id="894059at2"/>
<sequence length="176" mass="20159">MKKSLSILLFLINCLIYAQELKFEDVVKVDSLTTKDELYNRARSWYADTFHSEKDVMSIDDKILGEISGNGAIRYEPRGFYFGALCATGYISYKINIYVKDGRYKYNFHSFIHEGTRCPGGGGLVSYGLLTQDKEHPKQPNKGWREVKDLANATAERLISSLNEAMNKKHETNNNW</sequence>
<dbReference type="GeneID" id="93023803"/>
<dbReference type="CDD" id="cd12190">
    <property type="entry name" value="Bacova_04320_like"/>
    <property type="match status" value="1"/>
</dbReference>
<reference evidence="3 4" key="1">
    <citation type="submission" date="2018-12" db="EMBL/GenBank/DDBJ databases">
        <authorList>
            <consortium name="Pathogen Informatics"/>
        </authorList>
    </citation>
    <scope>NUCLEOTIDE SEQUENCE [LARGE SCALE GENOMIC DNA]</scope>
    <source>
        <strain evidence="3 4">NCTC11432</strain>
    </source>
</reference>
<dbReference type="EMBL" id="LR134289">
    <property type="protein sequence ID" value="VEE10666.1"/>
    <property type="molecule type" value="Genomic_DNA"/>
</dbReference>
<name>A0A3S4M996_CHRGE</name>
<proteinExistence type="predicted"/>
<keyword evidence="1" id="KW-0732">Signal</keyword>
<evidence type="ECO:0000259" key="2">
    <source>
        <dbReference type="Pfam" id="PF14730"/>
    </source>
</evidence>
<dbReference type="STRING" id="525257.HMPREF0204_11418"/>
<feature type="chain" id="PRO_5018567167" description="DUF4468 domain-containing protein" evidence="1">
    <location>
        <begin position="19"/>
        <end position="176"/>
    </location>
</feature>
<feature type="signal peptide" evidence="1">
    <location>
        <begin position="1"/>
        <end position="18"/>
    </location>
</feature>
<dbReference type="Proteomes" id="UP000279227">
    <property type="component" value="Chromosome"/>
</dbReference>
<evidence type="ECO:0000313" key="3">
    <source>
        <dbReference type="EMBL" id="VEE10666.1"/>
    </source>
</evidence>
<dbReference type="Gene3D" id="3.30.530.80">
    <property type="match status" value="1"/>
</dbReference>
<dbReference type="Pfam" id="PF14730">
    <property type="entry name" value="DUF4468"/>
    <property type="match status" value="1"/>
</dbReference>
<evidence type="ECO:0000313" key="4">
    <source>
        <dbReference type="Proteomes" id="UP000279227"/>
    </source>
</evidence>
<gene>
    <name evidence="3" type="ORF">NCTC11432_04290</name>
</gene>
<protein>
    <recommendedName>
        <fullName evidence="2">DUF4468 domain-containing protein</fullName>
    </recommendedName>
</protein>
<dbReference type="InterPro" id="IPR027823">
    <property type="entry name" value="DUF4468"/>
</dbReference>
<organism evidence="3 4">
    <name type="scientific">Chryseobacterium gleum</name>
    <name type="common">Flavobacterium gleum</name>
    <dbReference type="NCBI Taxonomy" id="250"/>
    <lineage>
        <taxon>Bacteria</taxon>
        <taxon>Pseudomonadati</taxon>
        <taxon>Bacteroidota</taxon>
        <taxon>Flavobacteriia</taxon>
        <taxon>Flavobacteriales</taxon>
        <taxon>Weeksellaceae</taxon>
        <taxon>Chryseobacterium group</taxon>
        <taxon>Chryseobacterium</taxon>
    </lineage>
</organism>
<accession>A0A3S4M996</accession>